<evidence type="ECO:0000256" key="3">
    <source>
        <dbReference type="ARBA" id="ARBA00022884"/>
    </source>
</evidence>
<keyword evidence="5" id="KW-0539">Nucleus</keyword>
<keyword evidence="3 6" id="KW-0694">RNA-binding</keyword>
<dbReference type="Proteomes" id="UP001165289">
    <property type="component" value="Unassembled WGS sequence"/>
</dbReference>
<dbReference type="InterPro" id="IPR051974">
    <property type="entry name" value="PUF60_regulator"/>
</dbReference>
<reference evidence="8 9" key="1">
    <citation type="journal article" date="2023" name="BMC Biol.">
        <title>The compact genome of the sponge Oopsacas minuta (Hexactinellida) is lacking key metazoan core genes.</title>
        <authorList>
            <person name="Santini S."/>
            <person name="Schenkelaars Q."/>
            <person name="Jourda C."/>
            <person name="Duchesne M."/>
            <person name="Belahbib H."/>
            <person name="Rocher C."/>
            <person name="Selva M."/>
            <person name="Riesgo A."/>
            <person name="Vervoort M."/>
            <person name="Leys S.P."/>
            <person name="Kodjabachian L."/>
            <person name="Le Bivic A."/>
            <person name="Borchiellini C."/>
            <person name="Claverie J.M."/>
            <person name="Renard E."/>
        </authorList>
    </citation>
    <scope>NUCLEOTIDE SEQUENCE [LARGE SCALE GENOMIC DNA]</scope>
    <source>
        <strain evidence="8">SPO-2</strain>
    </source>
</reference>
<dbReference type="GO" id="GO:0003723">
    <property type="term" value="F:RNA binding"/>
    <property type="evidence" value="ECO:0007669"/>
    <property type="project" value="UniProtKB-UniRule"/>
</dbReference>
<evidence type="ECO:0000256" key="6">
    <source>
        <dbReference type="PROSITE-ProRule" id="PRU00176"/>
    </source>
</evidence>
<dbReference type="FunFam" id="3.30.70.330:FF:000136">
    <property type="entry name" value="poly(U)-binding-splicing factor PUF60 isoform X1"/>
    <property type="match status" value="1"/>
</dbReference>
<evidence type="ECO:0000256" key="2">
    <source>
        <dbReference type="ARBA" id="ARBA00022664"/>
    </source>
</evidence>
<feature type="domain" description="RRM" evidence="7">
    <location>
        <begin position="67"/>
        <end position="145"/>
    </location>
</feature>
<dbReference type="EMBL" id="JAKMXF010000365">
    <property type="protein sequence ID" value="KAI6645924.1"/>
    <property type="molecule type" value="Genomic_DNA"/>
</dbReference>
<dbReference type="AlphaFoldDB" id="A0AAV7JB55"/>
<dbReference type="GO" id="GO:0000381">
    <property type="term" value="P:regulation of alternative mRNA splicing, via spliceosome"/>
    <property type="evidence" value="ECO:0007669"/>
    <property type="project" value="TreeGrafter"/>
</dbReference>
<protein>
    <submittedName>
        <fullName evidence="8">Poly(U)-binding-splicing factor PUF60</fullName>
    </submittedName>
</protein>
<evidence type="ECO:0000259" key="7">
    <source>
        <dbReference type="PROSITE" id="PS50102"/>
    </source>
</evidence>
<dbReference type="SMART" id="SM00360">
    <property type="entry name" value="RRM"/>
    <property type="match status" value="3"/>
</dbReference>
<dbReference type="GO" id="GO:0071013">
    <property type="term" value="C:catalytic step 2 spliceosome"/>
    <property type="evidence" value="ECO:0007669"/>
    <property type="project" value="TreeGrafter"/>
</dbReference>
<dbReference type="GO" id="GO:0006376">
    <property type="term" value="P:mRNA splice site recognition"/>
    <property type="evidence" value="ECO:0007669"/>
    <property type="project" value="TreeGrafter"/>
</dbReference>
<proteinExistence type="predicted"/>
<dbReference type="InterPro" id="IPR000504">
    <property type="entry name" value="RRM_dom"/>
</dbReference>
<dbReference type="GO" id="GO:0071011">
    <property type="term" value="C:precatalytic spliceosome"/>
    <property type="evidence" value="ECO:0007669"/>
    <property type="project" value="TreeGrafter"/>
</dbReference>
<dbReference type="Pfam" id="PF00076">
    <property type="entry name" value="RRM_1"/>
    <property type="match status" value="2"/>
</dbReference>
<comment type="caution">
    <text evidence="8">The sequence shown here is derived from an EMBL/GenBank/DDBJ whole genome shotgun (WGS) entry which is preliminary data.</text>
</comment>
<dbReference type="PANTHER" id="PTHR47330">
    <property type="entry name" value="POLY(U)-BINDING-SPLICING FACTOR PUF60-B-RELATED"/>
    <property type="match status" value="1"/>
</dbReference>
<dbReference type="InterPro" id="IPR012677">
    <property type="entry name" value="Nucleotide-bd_a/b_plait_sf"/>
</dbReference>
<organism evidence="8 9">
    <name type="scientific">Oopsacas minuta</name>
    <dbReference type="NCBI Taxonomy" id="111878"/>
    <lineage>
        <taxon>Eukaryota</taxon>
        <taxon>Metazoa</taxon>
        <taxon>Porifera</taxon>
        <taxon>Hexactinellida</taxon>
        <taxon>Hexasterophora</taxon>
        <taxon>Lyssacinosida</taxon>
        <taxon>Leucopsacidae</taxon>
        <taxon>Oopsacas</taxon>
    </lineage>
</organism>
<evidence type="ECO:0000256" key="1">
    <source>
        <dbReference type="ARBA" id="ARBA00004123"/>
    </source>
</evidence>
<dbReference type="PROSITE" id="PS50102">
    <property type="entry name" value="RRM"/>
    <property type="match status" value="3"/>
</dbReference>
<keyword evidence="2" id="KW-0507">mRNA processing</keyword>
<name>A0AAV7JB55_9METZ</name>
<dbReference type="SUPFAM" id="SSF54928">
    <property type="entry name" value="RNA-binding domain, RBD"/>
    <property type="match status" value="2"/>
</dbReference>
<dbReference type="InterPro" id="IPR003954">
    <property type="entry name" value="RRM_euk-type"/>
</dbReference>
<gene>
    <name evidence="8" type="ORF">LOD99_13182</name>
</gene>
<dbReference type="Gene3D" id="3.30.70.330">
    <property type="match status" value="3"/>
</dbReference>
<dbReference type="CDD" id="cd12370">
    <property type="entry name" value="RRM1_PUF60"/>
    <property type="match status" value="1"/>
</dbReference>
<evidence type="ECO:0000256" key="4">
    <source>
        <dbReference type="ARBA" id="ARBA00023187"/>
    </source>
</evidence>
<evidence type="ECO:0000313" key="8">
    <source>
        <dbReference type="EMBL" id="KAI6645924.1"/>
    </source>
</evidence>
<evidence type="ECO:0000256" key="5">
    <source>
        <dbReference type="ARBA" id="ARBA00023242"/>
    </source>
</evidence>
<feature type="domain" description="RRM" evidence="7">
    <location>
        <begin position="164"/>
        <end position="242"/>
    </location>
</feature>
<accession>A0AAV7JB55</accession>
<feature type="domain" description="RRM" evidence="7">
    <location>
        <begin position="313"/>
        <end position="397"/>
    </location>
</feature>
<dbReference type="InterPro" id="IPR034209">
    <property type="entry name" value="PUF60_RRM1"/>
</dbReference>
<evidence type="ECO:0000313" key="9">
    <source>
        <dbReference type="Proteomes" id="UP001165289"/>
    </source>
</evidence>
<keyword evidence="9" id="KW-1185">Reference proteome</keyword>
<dbReference type="PANTHER" id="PTHR47330:SF1">
    <property type="entry name" value="POLY(U)-BINDING-SPLICING FACTOR PUF60"/>
    <property type="match status" value="1"/>
</dbReference>
<comment type="subcellular location">
    <subcellularLocation>
        <location evidence="1">Nucleus</location>
    </subcellularLocation>
</comment>
<dbReference type="GO" id="GO:0000380">
    <property type="term" value="P:alternative mRNA splicing, via spliceosome"/>
    <property type="evidence" value="ECO:0007669"/>
    <property type="project" value="TreeGrafter"/>
</dbReference>
<dbReference type="FunFam" id="3.30.70.330:FF:000382">
    <property type="entry name" value="G-patch domain-containing protein"/>
    <property type="match status" value="1"/>
</dbReference>
<sequence length="407" mass="45430">MMVGASINMYGITGLTDEEEEKLKQAKQYALEETMKFAQSQQVHNQQNQMLALADAAQRQRALLLMSRIYVGSIYYELGEDTLKTAFCPFGTVKSINMSWDAITMKHKGYAFVEFETVDAAQLSLEQMDGALMGGRPIKVGRPNNVPQAAPIFAKMNEEAREYHRVYVASINLDVTEDELKSVFEVFGIVRSVQLAPDVNPTRHRGWGYIEYATQKSCDEAIASMNLFTLGGQYLRVGRALTPPLPLMPPNASLPFIGSLPNTMSMLDFNPLMLQGNGTAPESSLQQEESVSISGSNARLLVMHKLSRRTESRVVVLRNMVGPEDIDEDLEGEVNDECSRYGKVQRVVVYQETQEDESVIVKIFVLFSKPEESQKAADSLDGRYFSGRVVKGELYDEAKFNNNDLSG</sequence>
<dbReference type="SMART" id="SM00361">
    <property type="entry name" value="RRM_1"/>
    <property type="match status" value="2"/>
</dbReference>
<keyword evidence="4" id="KW-0508">mRNA splicing</keyword>
<dbReference type="InterPro" id="IPR035979">
    <property type="entry name" value="RBD_domain_sf"/>
</dbReference>